<dbReference type="PANTHER" id="PTHR22950:SF458">
    <property type="entry name" value="SODIUM-COUPLED NEUTRAL AMINO ACID TRANSPORTER 11-RELATED"/>
    <property type="match status" value="1"/>
</dbReference>
<proteinExistence type="inferred from homology"/>
<dbReference type="EMBL" id="CATOUU010000023">
    <property type="protein sequence ID" value="CAI9913370.1"/>
    <property type="molecule type" value="Genomic_DNA"/>
</dbReference>
<keyword evidence="4 8" id="KW-0812">Transmembrane</keyword>
<evidence type="ECO:0000313" key="10">
    <source>
        <dbReference type="EMBL" id="CAI9913370.1"/>
    </source>
</evidence>
<keyword evidence="3" id="KW-0813">Transport</keyword>
<feature type="transmembrane region" description="Helical" evidence="8">
    <location>
        <begin position="201"/>
        <end position="221"/>
    </location>
</feature>
<dbReference type="EMBL" id="CAXDID020000205">
    <property type="protein sequence ID" value="CAL6055150.1"/>
    <property type="molecule type" value="Genomic_DNA"/>
</dbReference>
<feature type="transmembrane region" description="Helical" evidence="8">
    <location>
        <begin position="36"/>
        <end position="61"/>
    </location>
</feature>
<evidence type="ECO:0000256" key="5">
    <source>
        <dbReference type="ARBA" id="ARBA00022970"/>
    </source>
</evidence>
<dbReference type="AlphaFoldDB" id="A0AA86N871"/>
<feature type="transmembrane region" description="Helical" evidence="8">
    <location>
        <begin position="467"/>
        <end position="486"/>
    </location>
</feature>
<comment type="subcellular location">
    <subcellularLocation>
        <location evidence="1">Membrane</location>
        <topology evidence="1">Multi-pass membrane protein</topology>
    </subcellularLocation>
</comment>
<evidence type="ECO:0000256" key="7">
    <source>
        <dbReference type="ARBA" id="ARBA00023136"/>
    </source>
</evidence>
<feature type="transmembrane region" description="Helical" evidence="8">
    <location>
        <begin position="122"/>
        <end position="139"/>
    </location>
</feature>
<keyword evidence="14" id="KW-1185">Reference proteome</keyword>
<evidence type="ECO:0000256" key="3">
    <source>
        <dbReference type="ARBA" id="ARBA00022448"/>
    </source>
</evidence>
<dbReference type="InterPro" id="IPR013057">
    <property type="entry name" value="AA_transpt_TM"/>
</dbReference>
<dbReference type="Proteomes" id="UP001642409">
    <property type="component" value="Unassembled WGS sequence"/>
</dbReference>
<feature type="transmembrane region" description="Helical" evidence="8">
    <location>
        <begin position="282"/>
        <end position="307"/>
    </location>
</feature>
<evidence type="ECO:0000313" key="12">
    <source>
        <dbReference type="EMBL" id="CAL6055150.1"/>
    </source>
</evidence>
<dbReference type="PANTHER" id="PTHR22950">
    <property type="entry name" value="AMINO ACID TRANSPORTER"/>
    <property type="match status" value="1"/>
</dbReference>
<comment type="caution">
    <text evidence="11">The sequence shown here is derived from an EMBL/GenBank/DDBJ whole genome shotgun (WGS) entry which is preliminary data.</text>
</comment>
<evidence type="ECO:0000256" key="8">
    <source>
        <dbReference type="SAM" id="Phobius"/>
    </source>
</evidence>
<feature type="domain" description="Amino acid transporter transmembrane" evidence="9">
    <location>
        <begin position="8"/>
        <end position="372"/>
    </location>
</feature>
<dbReference type="EMBL" id="CATOUU010000056">
    <property type="protein sequence ID" value="CAI9914717.1"/>
    <property type="molecule type" value="Genomic_DNA"/>
</dbReference>
<organism evidence="11">
    <name type="scientific">Hexamita inflata</name>
    <dbReference type="NCBI Taxonomy" id="28002"/>
    <lineage>
        <taxon>Eukaryota</taxon>
        <taxon>Metamonada</taxon>
        <taxon>Diplomonadida</taxon>
        <taxon>Hexamitidae</taxon>
        <taxon>Hexamitinae</taxon>
        <taxon>Hexamita</taxon>
    </lineage>
</organism>
<feature type="transmembrane region" description="Helical" evidence="8">
    <location>
        <begin position="241"/>
        <end position="262"/>
    </location>
</feature>
<sequence length="496" mass="55190">MSNWKQIMSTSSTLISQMMGASLLSIAFIIHKLGWIIALVLHIFTIICDVFMYNYFINIVSYTNAGTYRQLTEQAISKKLSLVLDVSIWISSFGVVTNYIIISSTAVINFIQNVLNYSANKYIVKAILSLGIIFPLCLLKSLKQLSKIATIASVAIFITAFTVIAYFFLHLGNQQLCMKSDGTYIKYGLNSFPDASNVTSFLYFLMYIPALQNNFTCHTIIPNIYKELKGSLAQKKKIIQISLIIAIVFALLLYLSVGFMGAAMFGSDLKDNLLKSFAPCKWIWIDICSLLFAIVVIVVYPLIVYPIKMSITNMCGQDPQSKKGYRIQLIVTIVFVSLSMGLAMLLEAIVAIFGLFQSVSGIIFYFVTPICLIVQYPKIKAQRQTHDTDNTSELAVSVEESTDLKADSLPERSPIQCVNYQNDVNCQVDNAPLEIASATDLQQDKSQIIQQYNNSINIGLVSAQRKILGIFGIIVFSLICIVGVWMNGVDAVNAFK</sequence>
<feature type="transmembrane region" description="Helical" evidence="8">
    <location>
        <begin position="82"/>
        <end position="102"/>
    </location>
</feature>
<dbReference type="GO" id="GO:0015179">
    <property type="term" value="F:L-amino acid transmembrane transporter activity"/>
    <property type="evidence" value="ECO:0007669"/>
    <property type="project" value="TreeGrafter"/>
</dbReference>
<evidence type="ECO:0000259" key="9">
    <source>
        <dbReference type="Pfam" id="PF01490"/>
    </source>
</evidence>
<name>A0AA86N871_9EUKA</name>
<protein>
    <submittedName>
        <fullName evidence="11">Amino acid transporter family protein</fullName>
    </submittedName>
    <submittedName>
        <fullName evidence="12">Amino_acid transporter family protein</fullName>
    </submittedName>
</protein>
<feature type="transmembrane region" description="Helical" evidence="8">
    <location>
        <begin position="327"/>
        <end position="346"/>
    </location>
</feature>
<dbReference type="Pfam" id="PF01490">
    <property type="entry name" value="Aa_trans"/>
    <property type="match status" value="1"/>
</dbReference>
<accession>A0AA86N871</accession>
<keyword evidence="7 8" id="KW-0472">Membrane</keyword>
<feature type="transmembrane region" description="Helical" evidence="8">
    <location>
        <begin position="12"/>
        <end position="30"/>
    </location>
</feature>
<keyword evidence="6 8" id="KW-1133">Transmembrane helix</keyword>
<dbReference type="GO" id="GO:0016020">
    <property type="term" value="C:membrane"/>
    <property type="evidence" value="ECO:0007669"/>
    <property type="project" value="UniProtKB-SubCell"/>
</dbReference>
<keyword evidence="5" id="KW-0029">Amino-acid transport</keyword>
<dbReference type="EMBL" id="CAXDID020000604">
    <property type="protein sequence ID" value="CAL6106010.1"/>
    <property type="molecule type" value="Genomic_DNA"/>
</dbReference>
<reference evidence="12 14" key="2">
    <citation type="submission" date="2024-07" db="EMBL/GenBank/DDBJ databases">
        <authorList>
            <person name="Akdeniz Z."/>
        </authorList>
    </citation>
    <scope>NUCLEOTIDE SEQUENCE [LARGE SCALE GENOMIC DNA]</scope>
</reference>
<gene>
    <name evidence="10" type="ORF">HINF_LOCUS1015</name>
    <name evidence="11" type="ORF">HINF_LOCUS2362</name>
    <name evidence="12" type="ORF">HINF_LOCUS46405</name>
    <name evidence="13" type="ORF">HINF_LOCUS73537</name>
</gene>
<evidence type="ECO:0000256" key="4">
    <source>
        <dbReference type="ARBA" id="ARBA00022692"/>
    </source>
</evidence>
<feature type="transmembrane region" description="Helical" evidence="8">
    <location>
        <begin position="151"/>
        <end position="169"/>
    </location>
</feature>
<evidence type="ECO:0000313" key="13">
    <source>
        <dbReference type="EMBL" id="CAL6106010.1"/>
    </source>
</evidence>
<feature type="transmembrane region" description="Helical" evidence="8">
    <location>
        <begin position="352"/>
        <end position="374"/>
    </location>
</feature>
<evidence type="ECO:0000256" key="6">
    <source>
        <dbReference type="ARBA" id="ARBA00022989"/>
    </source>
</evidence>
<evidence type="ECO:0000256" key="2">
    <source>
        <dbReference type="ARBA" id="ARBA00008066"/>
    </source>
</evidence>
<comment type="similarity">
    <text evidence="2">Belongs to the amino acid/polyamine transporter 2 family.</text>
</comment>
<evidence type="ECO:0000256" key="1">
    <source>
        <dbReference type="ARBA" id="ARBA00004141"/>
    </source>
</evidence>
<reference evidence="11" key="1">
    <citation type="submission" date="2023-06" db="EMBL/GenBank/DDBJ databases">
        <authorList>
            <person name="Kurt Z."/>
        </authorList>
    </citation>
    <scope>NUCLEOTIDE SEQUENCE</scope>
</reference>
<evidence type="ECO:0000313" key="11">
    <source>
        <dbReference type="EMBL" id="CAI9914717.1"/>
    </source>
</evidence>
<evidence type="ECO:0000313" key="14">
    <source>
        <dbReference type="Proteomes" id="UP001642409"/>
    </source>
</evidence>